<protein>
    <recommendedName>
        <fullName evidence="2">histidine kinase</fullName>
        <ecNumber evidence="2">2.7.13.3</ecNumber>
    </recommendedName>
</protein>
<dbReference type="InterPro" id="IPR036890">
    <property type="entry name" value="HATPase_C_sf"/>
</dbReference>
<proteinExistence type="predicted"/>
<accession>A0A315YWV2</accession>
<dbReference type="PANTHER" id="PTHR43065">
    <property type="entry name" value="SENSOR HISTIDINE KINASE"/>
    <property type="match status" value="1"/>
</dbReference>
<organism evidence="10 11">
    <name type="scientific">Sediminitomix flava</name>
    <dbReference type="NCBI Taxonomy" id="379075"/>
    <lineage>
        <taxon>Bacteria</taxon>
        <taxon>Pseudomonadati</taxon>
        <taxon>Bacteroidota</taxon>
        <taxon>Cytophagia</taxon>
        <taxon>Cytophagales</taxon>
        <taxon>Flammeovirgaceae</taxon>
        <taxon>Sediminitomix</taxon>
    </lineage>
</organism>
<feature type="transmembrane region" description="Helical" evidence="8">
    <location>
        <begin position="35"/>
        <end position="54"/>
    </location>
</feature>
<dbReference type="InterPro" id="IPR003594">
    <property type="entry name" value="HATPase_dom"/>
</dbReference>
<comment type="catalytic activity">
    <reaction evidence="1">
        <text>ATP + protein L-histidine = ADP + protein N-phospho-L-histidine.</text>
        <dbReference type="EC" id="2.7.13.3"/>
    </reaction>
</comment>
<name>A0A315YWV2_SEDFL</name>
<evidence type="ECO:0000256" key="7">
    <source>
        <dbReference type="ARBA" id="ARBA00023012"/>
    </source>
</evidence>
<dbReference type="SUPFAM" id="SSF55874">
    <property type="entry name" value="ATPase domain of HSP90 chaperone/DNA topoisomerase II/histidine kinase"/>
    <property type="match status" value="1"/>
</dbReference>
<keyword evidence="8" id="KW-0812">Transmembrane</keyword>
<dbReference type="GO" id="GO:0000160">
    <property type="term" value="P:phosphorelay signal transduction system"/>
    <property type="evidence" value="ECO:0007669"/>
    <property type="project" value="UniProtKB-KW"/>
</dbReference>
<keyword evidence="7" id="KW-0902">Two-component regulatory system</keyword>
<dbReference type="PANTHER" id="PTHR43065:SF46">
    <property type="entry name" value="C4-DICARBOXYLATE TRANSPORT SENSOR PROTEIN DCTB"/>
    <property type="match status" value="1"/>
</dbReference>
<dbReference type="RefSeq" id="WP_109622916.1">
    <property type="nucleotide sequence ID" value="NZ_QGDO01000011.1"/>
</dbReference>
<dbReference type="Proteomes" id="UP000245535">
    <property type="component" value="Unassembled WGS sequence"/>
</dbReference>
<evidence type="ECO:0000256" key="8">
    <source>
        <dbReference type="SAM" id="Phobius"/>
    </source>
</evidence>
<dbReference type="PRINTS" id="PR00344">
    <property type="entry name" value="BCTRLSENSOR"/>
</dbReference>
<dbReference type="GO" id="GO:0004673">
    <property type="term" value="F:protein histidine kinase activity"/>
    <property type="evidence" value="ECO:0007669"/>
    <property type="project" value="UniProtKB-EC"/>
</dbReference>
<dbReference type="Gene3D" id="3.30.565.10">
    <property type="entry name" value="Histidine kinase-like ATPase, C-terminal domain"/>
    <property type="match status" value="1"/>
</dbReference>
<dbReference type="SMART" id="SM00387">
    <property type="entry name" value="HATPase_c"/>
    <property type="match status" value="1"/>
</dbReference>
<keyword evidence="8" id="KW-0472">Membrane</keyword>
<feature type="transmembrane region" description="Helical" evidence="8">
    <location>
        <begin position="12"/>
        <end position="29"/>
    </location>
</feature>
<feature type="domain" description="Histidine kinase" evidence="9">
    <location>
        <begin position="229"/>
        <end position="451"/>
    </location>
</feature>
<reference evidence="10 11" key="1">
    <citation type="submission" date="2018-03" db="EMBL/GenBank/DDBJ databases">
        <title>Genomic Encyclopedia of Archaeal and Bacterial Type Strains, Phase II (KMG-II): from individual species to whole genera.</title>
        <authorList>
            <person name="Goeker M."/>
        </authorList>
    </citation>
    <scope>NUCLEOTIDE SEQUENCE [LARGE SCALE GENOMIC DNA]</scope>
    <source>
        <strain evidence="10 11">DSM 28229</strain>
    </source>
</reference>
<evidence type="ECO:0000256" key="1">
    <source>
        <dbReference type="ARBA" id="ARBA00000085"/>
    </source>
</evidence>
<dbReference type="Gene3D" id="3.30.450.20">
    <property type="entry name" value="PAS domain"/>
    <property type="match status" value="1"/>
</dbReference>
<sequence>MGFKNFRQNIIARVLGLCVSIYFMTALFYEHMYGTGILLGILVVYQTLALINLVDRSNQEMISFFNSIRYDDLSSTYRSENTDASFADLNQEFNKVLARFREIRAEKESHYQYLKNIIHHVGIGVLSFDSQGKIQIVNNAAKRLLRFQSIRFVHELEDFSEELYEALKNLKTGARTLVRVQVGKEKVQLAIYVIELYLQGKEYKLATFQNIHNELEEQEMEAWQNLIRVLTHEIMNSVTPVSSLAGTLEGELEYLMEKEDDIEKEELEDFTEAVQVIQKRSESLIRFVNEFRSLTHVPEPKLAHTRVEDIFAHIRLLMDSECNGCDISLNTIVDPESLLITVDAGQIEQVLINMVKNAIQSFETQTKSEPKCITLKAKVNPQTGKPEIKVRDNGAGIDSEALDRIFIPFFTTKPKGSGIGLSLSKQIMRYHKGTITVHSKVGEGTEFILKF</sequence>
<evidence type="ECO:0000259" key="9">
    <source>
        <dbReference type="PROSITE" id="PS50109"/>
    </source>
</evidence>
<gene>
    <name evidence="10" type="ORF">BC781_11133</name>
</gene>
<keyword evidence="8" id="KW-1133">Transmembrane helix</keyword>
<dbReference type="GO" id="GO:0005524">
    <property type="term" value="F:ATP binding"/>
    <property type="evidence" value="ECO:0007669"/>
    <property type="project" value="UniProtKB-KW"/>
</dbReference>
<keyword evidence="5 10" id="KW-0418">Kinase</keyword>
<dbReference type="InterPro" id="IPR004358">
    <property type="entry name" value="Sig_transdc_His_kin-like_C"/>
</dbReference>
<evidence type="ECO:0000256" key="3">
    <source>
        <dbReference type="ARBA" id="ARBA00022679"/>
    </source>
</evidence>
<dbReference type="EC" id="2.7.13.3" evidence="2"/>
<dbReference type="Pfam" id="PF02518">
    <property type="entry name" value="HATPase_c"/>
    <property type="match status" value="1"/>
</dbReference>
<dbReference type="InterPro" id="IPR005467">
    <property type="entry name" value="His_kinase_dom"/>
</dbReference>
<keyword evidence="11" id="KW-1185">Reference proteome</keyword>
<evidence type="ECO:0000256" key="4">
    <source>
        <dbReference type="ARBA" id="ARBA00022741"/>
    </source>
</evidence>
<dbReference type="AlphaFoldDB" id="A0A315YWV2"/>
<dbReference type="PROSITE" id="PS50109">
    <property type="entry name" value="HIS_KIN"/>
    <property type="match status" value="1"/>
</dbReference>
<dbReference type="EMBL" id="QGDO01000011">
    <property type="protein sequence ID" value="PWJ34123.1"/>
    <property type="molecule type" value="Genomic_DNA"/>
</dbReference>
<evidence type="ECO:0000256" key="5">
    <source>
        <dbReference type="ARBA" id="ARBA00022777"/>
    </source>
</evidence>
<keyword evidence="4" id="KW-0547">Nucleotide-binding</keyword>
<evidence type="ECO:0000313" key="11">
    <source>
        <dbReference type="Proteomes" id="UP000245535"/>
    </source>
</evidence>
<keyword evidence="6" id="KW-0067">ATP-binding</keyword>
<comment type="caution">
    <text evidence="10">The sequence shown here is derived from an EMBL/GenBank/DDBJ whole genome shotgun (WGS) entry which is preliminary data.</text>
</comment>
<dbReference type="OrthoDB" id="1931120at2"/>
<evidence type="ECO:0000256" key="6">
    <source>
        <dbReference type="ARBA" id="ARBA00022840"/>
    </source>
</evidence>
<evidence type="ECO:0000313" key="10">
    <source>
        <dbReference type="EMBL" id="PWJ34123.1"/>
    </source>
</evidence>
<keyword evidence="3" id="KW-0808">Transferase</keyword>
<evidence type="ECO:0000256" key="2">
    <source>
        <dbReference type="ARBA" id="ARBA00012438"/>
    </source>
</evidence>